<feature type="domain" description="RING-type" evidence="4">
    <location>
        <begin position="47"/>
        <end position="89"/>
    </location>
</feature>
<evidence type="ECO:0000313" key="6">
    <source>
        <dbReference type="Proteomes" id="UP000008792"/>
    </source>
</evidence>
<dbReference type="InterPro" id="IPR006616">
    <property type="entry name" value="DM9_repeat"/>
</dbReference>
<dbReference type="eggNOG" id="KOG0800">
    <property type="taxonomic scope" value="Eukaryota"/>
</dbReference>
<keyword evidence="6" id="KW-1185">Reference proteome</keyword>
<organism evidence="5 6">
    <name type="scientific">Drosophila virilis</name>
    <name type="common">Fruit fly</name>
    <dbReference type="NCBI Taxonomy" id="7244"/>
    <lineage>
        <taxon>Eukaryota</taxon>
        <taxon>Metazoa</taxon>
        <taxon>Ecdysozoa</taxon>
        <taxon>Arthropoda</taxon>
        <taxon>Hexapoda</taxon>
        <taxon>Insecta</taxon>
        <taxon>Pterygota</taxon>
        <taxon>Neoptera</taxon>
        <taxon>Endopterygota</taxon>
        <taxon>Diptera</taxon>
        <taxon>Brachycera</taxon>
        <taxon>Muscomorpha</taxon>
        <taxon>Ephydroidea</taxon>
        <taxon>Drosophilidae</taxon>
        <taxon>Drosophila</taxon>
    </lineage>
</organism>
<name>B4LM06_DROVI</name>
<keyword evidence="1 3" id="KW-0479">Metal-binding</keyword>
<dbReference type="Gene3D" id="3.30.40.10">
    <property type="entry name" value="Zinc/RING finger domain, C3HC4 (zinc finger)"/>
    <property type="match status" value="1"/>
</dbReference>
<dbReference type="PANTHER" id="PTHR31649:SF10">
    <property type="entry name" value="IP19903P-RELATED"/>
    <property type="match status" value="1"/>
</dbReference>
<sequence>MKYKSKSTEIRTRRSSIKTTVRKIMEAETESETSKSTQQAEKLNVLCGICNEFYKANDIIYSTASCGHVFHKECLTRWLSRSLSCPQCRAICHRHRVHRIYLNFAECTEIEDPERSQIQWVPIDLDDPVAPTTPEGAVQCGTDHEGFDTYVARVYLHEDLLPANYVPQKKAVYAPWNCSAHRLNSEVDLLVLTDCELKWVAATNGDVPPGALKSGYSEIGEALYTGRSVHAGLTLLGKVHPSHRVIYMPYQREEVSNRIYEVLVVTPKEQAER</sequence>
<dbReference type="OrthoDB" id="1925699at2759"/>
<keyword evidence="2" id="KW-0862">Zinc</keyword>
<dbReference type="AlphaFoldDB" id="B4LM06"/>
<evidence type="ECO:0000256" key="1">
    <source>
        <dbReference type="ARBA" id="ARBA00022771"/>
    </source>
</evidence>
<dbReference type="InterPro" id="IPR013083">
    <property type="entry name" value="Znf_RING/FYVE/PHD"/>
</dbReference>
<dbReference type="KEGG" id="dvi:6626394"/>
<dbReference type="SUPFAM" id="SSF57850">
    <property type="entry name" value="RING/U-box"/>
    <property type="match status" value="1"/>
</dbReference>
<evidence type="ECO:0000313" key="5">
    <source>
        <dbReference type="EMBL" id="EDW59926.2"/>
    </source>
</evidence>
<dbReference type="InterPro" id="IPR001841">
    <property type="entry name" value="Znf_RING"/>
</dbReference>
<evidence type="ECO:0000259" key="4">
    <source>
        <dbReference type="PROSITE" id="PS50089"/>
    </source>
</evidence>
<evidence type="ECO:0000256" key="2">
    <source>
        <dbReference type="ARBA" id="ARBA00022833"/>
    </source>
</evidence>
<reference evidence="5 6" key="1">
    <citation type="journal article" date="2007" name="Nature">
        <title>Evolution of genes and genomes on the Drosophila phylogeny.</title>
        <authorList>
            <consortium name="Drosophila 12 Genomes Consortium"/>
            <person name="Clark A.G."/>
            <person name="Eisen M.B."/>
            <person name="Smith D.R."/>
            <person name="Bergman C.M."/>
            <person name="Oliver B."/>
            <person name="Markow T.A."/>
            <person name="Kaufman T.C."/>
            <person name="Kellis M."/>
            <person name="Gelbart W."/>
            <person name="Iyer V.N."/>
            <person name="Pollard D.A."/>
            <person name="Sackton T.B."/>
            <person name="Larracuente A.M."/>
            <person name="Singh N.D."/>
            <person name="Abad J.P."/>
            <person name="Abt D.N."/>
            <person name="Adryan B."/>
            <person name="Aguade M."/>
            <person name="Akashi H."/>
            <person name="Anderson W.W."/>
            <person name="Aquadro C.F."/>
            <person name="Ardell D.H."/>
            <person name="Arguello R."/>
            <person name="Artieri C.G."/>
            <person name="Barbash D.A."/>
            <person name="Barker D."/>
            <person name="Barsanti P."/>
            <person name="Batterham P."/>
            <person name="Batzoglou S."/>
            <person name="Begun D."/>
            <person name="Bhutkar A."/>
            <person name="Blanco E."/>
            <person name="Bosak S.A."/>
            <person name="Bradley R.K."/>
            <person name="Brand A.D."/>
            <person name="Brent M.R."/>
            <person name="Brooks A.N."/>
            <person name="Brown R.H."/>
            <person name="Butlin R.K."/>
            <person name="Caggese C."/>
            <person name="Calvi B.R."/>
            <person name="Bernardo de Carvalho A."/>
            <person name="Caspi A."/>
            <person name="Castrezana S."/>
            <person name="Celniker S.E."/>
            <person name="Chang J.L."/>
            <person name="Chapple C."/>
            <person name="Chatterji S."/>
            <person name="Chinwalla A."/>
            <person name="Civetta A."/>
            <person name="Clifton S.W."/>
            <person name="Comeron J.M."/>
            <person name="Costello J.C."/>
            <person name="Coyne J.A."/>
            <person name="Daub J."/>
            <person name="David R.G."/>
            <person name="Delcher A.L."/>
            <person name="Delehaunty K."/>
            <person name="Do C.B."/>
            <person name="Ebling H."/>
            <person name="Edwards K."/>
            <person name="Eickbush T."/>
            <person name="Evans J.D."/>
            <person name="Filipski A."/>
            <person name="Findeiss S."/>
            <person name="Freyhult E."/>
            <person name="Fulton L."/>
            <person name="Fulton R."/>
            <person name="Garcia A.C."/>
            <person name="Gardiner A."/>
            <person name="Garfield D.A."/>
            <person name="Garvin B.E."/>
            <person name="Gibson G."/>
            <person name="Gilbert D."/>
            <person name="Gnerre S."/>
            <person name="Godfrey J."/>
            <person name="Good R."/>
            <person name="Gotea V."/>
            <person name="Gravely B."/>
            <person name="Greenberg A.J."/>
            <person name="Griffiths-Jones S."/>
            <person name="Gross S."/>
            <person name="Guigo R."/>
            <person name="Gustafson E.A."/>
            <person name="Haerty W."/>
            <person name="Hahn M.W."/>
            <person name="Halligan D.L."/>
            <person name="Halpern A.L."/>
            <person name="Halter G.M."/>
            <person name="Han M.V."/>
            <person name="Heger A."/>
            <person name="Hillier L."/>
            <person name="Hinrichs A.S."/>
            <person name="Holmes I."/>
            <person name="Hoskins R.A."/>
            <person name="Hubisz M.J."/>
            <person name="Hultmark D."/>
            <person name="Huntley M.A."/>
            <person name="Jaffe D.B."/>
            <person name="Jagadeeshan S."/>
            <person name="Jeck W.R."/>
            <person name="Johnson J."/>
            <person name="Jones C.D."/>
            <person name="Jordan W.C."/>
            <person name="Karpen G.H."/>
            <person name="Kataoka E."/>
            <person name="Keightley P.D."/>
            <person name="Kheradpour P."/>
            <person name="Kirkness E.F."/>
            <person name="Koerich L.B."/>
            <person name="Kristiansen K."/>
            <person name="Kudrna D."/>
            <person name="Kulathinal R.J."/>
            <person name="Kumar S."/>
            <person name="Kwok R."/>
            <person name="Lander E."/>
            <person name="Langley C.H."/>
            <person name="Lapoint R."/>
            <person name="Lazzaro B.P."/>
            <person name="Lee S.J."/>
            <person name="Levesque L."/>
            <person name="Li R."/>
            <person name="Lin C.F."/>
            <person name="Lin M.F."/>
            <person name="Lindblad-Toh K."/>
            <person name="Llopart A."/>
            <person name="Long M."/>
            <person name="Low L."/>
            <person name="Lozovsky E."/>
            <person name="Lu J."/>
            <person name="Luo M."/>
            <person name="Machado C.A."/>
            <person name="Makalowski W."/>
            <person name="Marzo M."/>
            <person name="Matsuda M."/>
            <person name="Matzkin L."/>
            <person name="McAllister B."/>
            <person name="McBride C.S."/>
            <person name="McKernan B."/>
            <person name="McKernan K."/>
            <person name="Mendez-Lago M."/>
            <person name="Minx P."/>
            <person name="Mollenhauer M.U."/>
            <person name="Montooth K."/>
            <person name="Mount S.M."/>
            <person name="Mu X."/>
            <person name="Myers E."/>
            <person name="Negre B."/>
            <person name="Newfeld S."/>
            <person name="Nielsen R."/>
            <person name="Noor M.A."/>
            <person name="O'Grady P."/>
            <person name="Pachter L."/>
            <person name="Papaceit M."/>
            <person name="Parisi M.J."/>
            <person name="Parisi M."/>
            <person name="Parts L."/>
            <person name="Pedersen J.S."/>
            <person name="Pesole G."/>
            <person name="Phillippy A.M."/>
            <person name="Ponting C.P."/>
            <person name="Pop M."/>
            <person name="Porcelli D."/>
            <person name="Powell J.R."/>
            <person name="Prohaska S."/>
            <person name="Pruitt K."/>
            <person name="Puig M."/>
            <person name="Quesneville H."/>
            <person name="Ram K.R."/>
            <person name="Rand D."/>
            <person name="Rasmussen M.D."/>
            <person name="Reed L.K."/>
            <person name="Reenan R."/>
            <person name="Reily A."/>
            <person name="Remington K.A."/>
            <person name="Rieger T.T."/>
            <person name="Ritchie M.G."/>
            <person name="Robin C."/>
            <person name="Rogers Y.H."/>
            <person name="Rohde C."/>
            <person name="Rozas J."/>
            <person name="Rubenfield M.J."/>
            <person name="Ruiz A."/>
            <person name="Russo S."/>
            <person name="Salzberg S.L."/>
            <person name="Sanchez-Gracia A."/>
            <person name="Saranga D.J."/>
            <person name="Sato H."/>
            <person name="Schaeffer S.W."/>
            <person name="Schatz M.C."/>
            <person name="Schlenke T."/>
            <person name="Schwartz R."/>
            <person name="Segarra C."/>
            <person name="Singh R.S."/>
            <person name="Sirot L."/>
            <person name="Sirota M."/>
            <person name="Sisneros N.B."/>
            <person name="Smith C.D."/>
            <person name="Smith T.F."/>
            <person name="Spieth J."/>
            <person name="Stage D.E."/>
            <person name="Stark A."/>
            <person name="Stephan W."/>
            <person name="Strausberg R.L."/>
            <person name="Strempel S."/>
            <person name="Sturgill D."/>
            <person name="Sutton G."/>
            <person name="Sutton G.G."/>
            <person name="Tao W."/>
            <person name="Teichmann S."/>
            <person name="Tobari Y.N."/>
            <person name="Tomimura Y."/>
            <person name="Tsolas J.M."/>
            <person name="Valente V.L."/>
            <person name="Venter E."/>
            <person name="Venter J.C."/>
            <person name="Vicario S."/>
            <person name="Vieira F.G."/>
            <person name="Vilella A.J."/>
            <person name="Villasante A."/>
            <person name="Walenz B."/>
            <person name="Wang J."/>
            <person name="Wasserman M."/>
            <person name="Watts T."/>
            <person name="Wilson D."/>
            <person name="Wilson R.K."/>
            <person name="Wing R.A."/>
            <person name="Wolfner M.F."/>
            <person name="Wong A."/>
            <person name="Wong G.K."/>
            <person name="Wu C.I."/>
            <person name="Wu G."/>
            <person name="Yamamoto D."/>
            <person name="Yang H.P."/>
            <person name="Yang S.P."/>
            <person name="Yorke J.A."/>
            <person name="Yoshida K."/>
            <person name="Zdobnov E."/>
            <person name="Zhang P."/>
            <person name="Zhang Y."/>
            <person name="Zimin A.V."/>
            <person name="Baldwin J."/>
            <person name="Abdouelleil A."/>
            <person name="Abdulkadir J."/>
            <person name="Abebe A."/>
            <person name="Abera B."/>
            <person name="Abreu J."/>
            <person name="Acer S.C."/>
            <person name="Aftuck L."/>
            <person name="Alexander A."/>
            <person name="An P."/>
            <person name="Anderson E."/>
            <person name="Anderson S."/>
            <person name="Arachi H."/>
            <person name="Azer M."/>
            <person name="Bachantsang P."/>
            <person name="Barry A."/>
            <person name="Bayul T."/>
            <person name="Berlin A."/>
            <person name="Bessette D."/>
            <person name="Bloom T."/>
            <person name="Blye J."/>
            <person name="Boguslavskiy L."/>
            <person name="Bonnet C."/>
            <person name="Boukhgalter B."/>
            <person name="Bourzgui I."/>
            <person name="Brown A."/>
            <person name="Cahill P."/>
            <person name="Channer S."/>
            <person name="Cheshatsang Y."/>
            <person name="Chuda L."/>
            <person name="Citroen M."/>
            <person name="Collymore A."/>
            <person name="Cooke P."/>
            <person name="Costello M."/>
            <person name="D'Aco K."/>
            <person name="Daza R."/>
            <person name="De Haan G."/>
            <person name="DeGray S."/>
            <person name="DeMaso C."/>
            <person name="Dhargay N."/>
            <person name="Dooley K."/>
            <person name="Dooley E."/>
            <person name="Doricent M."/>
            <person name="Dorje P."/>
            <person name="Dorjee K."/>
            <person name="Dupes A."/>
            <person name="Elong R."/>
            <person name="Falk J."/>
            <person name="Farina A."/>
            <person name="Faro S."/>
            <person name="Ferguson D."/>
            <person name="Fisher S."/>
            <person name="Foley C.D."/>
            <person name="Franke A."/>
            <person name="Friedrich D."/>
            <person name="Gadbois L."/>
            <person name="Gearin G."/>
            <person name="Gearin C.R."/>
            <person name="Giannoukos G."/>
            <person name="Goode T."/>
            <person name="Graham J."/>
            <person name="Grandbois E."/>
            <person name="Grewal S."/>
            <person name="Gyaltsen K."/>
            <person name="Hafez N."/>
            <person name="Hagos B."/>
            <person name="Hall J."/>
            <person name="Henson C."/>
            <person name="Hollinger A."/>
            <person name="Honan T."/>
            <person name="Huard M.D."/>
            <person name="Hughes L."/>
            <person name="Hurhula B."/>
            <person name="Husby M.E."/>
            <person name="Kamat A."/>
            <person name="Kanga B."/>
            <person name="Kashin S."/>
            <person name="Khazanovich D."/>
            <person name="Kisner P."/>
            <person name="Lance K."/>
            <person name="Lara M."/>
            <person name="Lee W."/>
            <person name="Lennon N."/>
            <person name="Letendre F."/>
            <person name="LeVine R."/>
            <person name="Lipovsky A."/>
            <person name="Liu X."/>
            <person name="Liu J."/>
            <person name="Liu S."/>
            <person name="Lokyitsang T."/>
            <person name="Lokyitsang Y."/>
            <person name="Lubonja R."/>
            <person name="Lui A."/>
            <person name="MacDonald P."/>
            <person name="Magnisalis V."/>
            <person name="Maru K."/>
            <person name="Matthews C."/>
            <person name="McCusker W."/>
            <person name="McDonough S."/>
            <person name="Mehta T."/>
            <person name="Meldrim J."/>
            <person name="Meneus L."/>
            <person name="Mihai O."/>
            <person name="Mihalev A."/>
            <person name="Mihova T."/>
            <person name="Mittelman R."/>
            <person name="Mlenga V."/>
            <person name="Montmayeur A."/>
            <person name="Mulrain L."/>
            <person name="Navidi A."/>
            <person name="Naylor J."/>
            <person name="Negash T."/>
            <person name="Nguyen T."/>
            <person name="Nguyen N."/>
            <person name="Nicol R."/>
            <person name="Norbu C."/>
            <person name="Norbu N."/>
            <person name="Novod N."/>
            <person name="O'Neill B."/>
            <person name="Osman S."/>
            <person name="Markiewicz E."/>
            <person name="Oyono O.L."/>
            <person name="Patti C."/>
            <person name="Phunkhang P."/>
            <person name="Pierre F."/>
            <person name="Priest M."/>
            <person name="Raghuraman S."/>
            <person name="Rege F."/>
            <person name="Reyes R."/>
            <person name="Rise C."/>
            <person name="Rogov P."/>
            <person name="Ross K."/>
            <person name="Ryan E."/>
            <person name="Settipalli S."/>
            <person name="Shea T."/>
            <person name="Sherpa N."/>
            <person name="Shi L."/>
            <person name="Shih D."/>
            <person name="Sparrow T."/>
            <person name="Spaulding J."/>
            <person name="Stalker J."/>
            <person name="Stange-Thomann N."/>
            <person name="Stavropoulos S."/>
            <person name="Stone C."/>
            <person name="Strader C."/>
            <person name="Tesfaye S."/>
            <person name="Thomson T."/>
            <person name="Thoulutsang Y."/>
            <person name="Thoulutsang D."/>
            <person name="Topham K."/>
            <person name="Topping I."/>
            <person name="Tsamla T."/>
            <person name="Vassiliev H."/>
            <person name="Vo A."/>
            <person name="Wangchuk T."/>
            <person name="Wangdi T."/>
            <person name="Weiand M."/>
            <person name="Wilkinson J."/>
            <person name="Wilson A."/>
            <person name="Yadav S."/>
            <person name="Young G."/>
            <person name="Yu Q."/>
            <person name="Zembek L."/>
            <person name="Zhong D."/>
            <person name="Zimmer A."/>
            <person name="Zwirko Z."/>
            <person name="Jaffe D.B."/>
            <person name="Alvarez P."/>
            <person name="Brockman W."/>
            <person name="Butler J."/>
            <person name="Chin C."/>
            <person name="Gnerre S."/>
            <person name="Grabherr M."/>
            <person name="Kleber M."/>
            <person name="Mauceli E."/>
            <person name="MacCallum I."/>
        </authorList>
    </citation>
    <scope>NUCLEOTIDE SEQUENCE [LARGE SCALE GENOMIC DNA]</scope>
    <source>
        <strain evidence="6">Tucson 15010-1051.87</strain>
    </source>
</reference>
<protein>
    <recommendedName>
        <fullName evidence="4">RING-type domain-containing protein</fullName>
    </recommendedName>
</protein>
<accession>B4LM06</accession>
<dbReference type="STRING" id="7244.B4LM06"/>
<dbReference type="Pfam" id="PF13639">
    <property type="entry name" value="zf-RING_2"/>
    <property type="match status" value="1"/>
</dbReference>
<gene>
    <name evidence="5" type="primary">Dvir\GJ21206</name>
    <name evidence="5" type="ORF">Dvir_GJ21206</name>
</gene>
<proteinExistence type="predicted"/>
<dbReference type="PANTHER" id="PTHR31649">
    <property type="entry name" value="AGAP009604-PA"/>
    <property type="match status" value="1"/>
</dbReference>
<dbReference type="SMR" id="B4LM06"/>
<dbReference type="HOGENOM" id="CLU_1035392_0_0_1"/>
<evidence type="ECO:0000256" key="3">
    <source>
        <dbReference type="PROSITE-ProRule" id="PRU00175"/>
    </source>
</evidence>
<dbReference type="EMBL" id="CH940648">
    <property type="protein sequence ID" value="EDW59926.2"/>
    <property type="molecule type" value="Genomic_DNA"/>
</dbReference>
<keyword evidence="1 3" id="KW-0863">Zinc-finger</keyword>
<dbReference type="PROSITE" id="PS50089">
    <property type="entry name" value="ZF_RING_2"/>
    <property type="match status" value="1"/>
</dbReference>
<dbReference type="InParanoid" id="B4LM06"/>
<dbReference type="GO" id="GO:0008270">
    <property type="term" value="F:zinc ion binding"/>
    <property type="evidence" value="ECO:0007669"/>
    <property type="project" value="UniProtKB-KW"/>
</dbReference>
<dbReference type="Pfam" id="PF11901">
    <property type="entry name" value="DM9"/>
    <property type="match status" value="1"/>
</dbReference>
<dbReference type="Proteomes" id="UP000008792">
    <property type="component" value="Unassembled WGS sequence"/>
</dbReference>
<dbReference type="SMART" id="SM00184">
    <property type="entry name" value="RING"/>
    <property type="match status" value="1"/>
</dbReference>
<dbReference type="SMART" id="SM00696">
    <property type="entry name" value="DM9"/>
    <property type="match status" value="2"/>
</dbReference>